<keyword evidence="1" id="KW-0805">Transcription regulation</keyword>
<protein>
    <recommendedName>
        <fullName evidence="4">HTH arsR-type domain-containing protein</fullName>
    </recommendedName>
</protein>
<dbReference type="SMART" id="SM00418">
    <property type="entry name" value="HTH_ARSR"/>
    <property type="match status" value="1"/>
</dbReference>
<comment type="caution">
    <text evidence="5">The sequence shown here is derived from an EMBL/GenBank/DDBJ whole genome shotgun (WGS) entry which is preliminary data.</text>
</comment>
<gene>
    <name evidence="5" type="ORF">A2290_00745</name>
</gene>
<dbReference type="PANTHER" id="PTHR33154:SF18">
    <property type="entry name" value="ARSENICAL RESISTANCE OPERON REPRESSOR"/>
    <property type="match status" value="1"/>
</dbReference>
<dbReference type="InterPro" id="IPR001845">
    <property type="entry name" value="HTH_ArsR_DNA-bd_dom"/>
</dbReference>
<feature type="domain" description="HTH arsR-type" evidence="4">
    <location>
        <begin position="7"/>
        <end position="98"/>
    </location>
</feature>
<dbReference type="SUPFAM" id="SSF46785">
    <property type="entry name" value="Winged helix' DNA-binding domain"/>
    <property type="match status" value="1"/>
</dbReference>
<evidence type="ECO:0000313" key="5">
    <source>
        <dbReference type="EMBL" id="OGC14188.1"/>
    </source>
</evidence>
<dbReference type="CDD" id="cd00090">
    <property type="entry name" value="HTH_ARSR"/>
    <property type="match status" value="1"/>
</dbReference>
<dbReference type="Gene3D" id="1.10.10.10">
    <property type="entry name" value="Winged helix-like DNA-binding domain superfamily/Winged helix DNA-binding domain"/>
    <property type="match status" value="1"/>
</dbReference>
<dbReference type="InterPro" id="IPR036390">
    <property type="entry name" value="WH_DNA-bd_sf"/>
</dbReference>
<dbReference type="InterPro" id="IPR011991">
    <property type="entry name" value="ArsR-like_HTH"/>
</dbReference>
<sequence length="98" mass="11369">MNKGPRCCDINLTPLVKALKALSEENRLKIICLLKKSEKCVCKIGEFLNLPHNLICHHLKKLTKIKILISTKKGNFTYYKINNKEYKKLLKEINCLLN</sequence>
<reference evidence="5 6" key="1">
    <citation type="journal article" date="2016" name="Nat. Commun.">
        <title>Thousands of microbial genomes shed light on interconnected biogeochemical processes in an aquifer system.</title>
        <authorList>
            <person name="Anantharaman K."/>
            <person name="Brown C.T."/>
            <person name="Hug L.A."/>
            <person name="Sharon I."/>
            <person name="Castelle C.J."/>
            <person name="Probst A.J."/>
            <person name="Thomas B.C."/>
            <person name="Singh A."/>
            <person name="Wilkins M.J."/>
            <person name="Karaoz U."/>
            <person name="Brodie E.L."/>
            <person name="Williams K.H."/>
            <person name="Hubbard S.S."/>
            <person name="Banfield J.F."/>
        </authorList>
    </citation>
    <scope>NUCLEOTIDE SEQUENCE [LARGE SCALE GENOMIC DNA]</scope>
</reference>
<dbReference type="GO" id="GO:0003700">
    <property type="term" value="F:DNA-binding transcription factor activity"/>
    <property type="evidence" value="ECO:0007669"/>
    <property type="project" value="InterPro"/>
</dbReference>
<dbReference type="Proteomes" id="UP000177905">
    <property type="component" value="Unassembled WGS sequence"/>
</dbReference>
<keyword evidence="2" id="KW-0238">DNA-binding</keyword>
<dbReference type="GO" id="GO:0003677">
    <property type="term" value="F:DNA binding"/>
    <property type="evidence" value="ECO:0007669"/>
    <property type="project" value="UniProtKB-KW"/>
</dbReference>
<organism evidence="5 6">
    <name type="scientific">candidate division WOR-1 bacterium RIFOXYB2_FULL_36_35</name>
    <dbReference type="NCBI Taxonomy" id="1802578"/>
    <lineage>
        <taxon>Bacteria</taxon>
        <taxon>Bacillati</taxon>
        <taxon>Saganbacteria</taxon>
    </lineage>
</organism>
<dbReference type="InterPro" id="IPR051081">
    <property type="entry name" value="HTH_MetalResp_TranReg"/>
</dbReference>
<dbReference type="InterPro" id="IPR036388">
    <property type="entry name" value="WH-like_DNA-bd_sf"/>
</dbReference>
<dbReference type="PROSITE" id="PS50987">
    <property type="entry name" value="HTH_ARSR_2"/>
    <property type="match status" value="1"/>
</dbReference>
<evidence type="ECO:0000313" key="6">
    <source>
        <dbReference type="Proteomes" id="UP000177905"/>
    </source>
</evidence>
<dbReference type="PANTHER" id="PTHR33154">
    <property type="entry name" value="TRANSCRIPTIONAL REGULATOR, ARSR FAMILY"/>
    <property type="match status" value="1"/>
</dbReference>
<dbReference type="EMBL" id="MEUA01000040">
    <property type="protein sequence ID" value="OGC14188.1"/>
    <property type="molecule type" value="Genomic_DNA"/>
</dbReference>
<evidence type="ECO:0000256" key="2">
    <source>
        <dbReference type="ARBA" id="ARBA00023125"/>
    </source>
</evidence>
<proteinExistence type="predicted"/>
<dbReference type="Pfam" id="PF01022">
    <property type="entry name" value="HTH_5"/>
    <property type="match status" value="1"/>
</dbReference>
<name>A0A1F4S184_UNCSA</name>
<evidence type="ECO:0000256" key="1">
    <source>
        <dbReference type="ARBA" id="ARBA00023015"/>
    </source>
</evidence>
<dbReference type="AlphaFoldDB" id="A0A1F4S184"/>
<dbReference type="NCBIfam" id="NF033788">
    <property type="entry name" value="HTH_metalloreg"/>
    <property type="match status" value="1"/>
</dbReference>
<evidence type="ECO:0000259" key="4">
    <source>
        <dbReference type="PROSITE" id="PS50987"/>
    </source>
</evidence>
<dbReference type="PRINTS" id="PR00778">
    <property type="entry name" value="HTHARSR"/>
</dbReference>
<accession>A0A1F4S184</accession>
<keyword evidence="3" id="KW-0804">Transcription</keyword>
<evidence type="ECO:0000256" key="3">
    <source>
        <dbReference type="ARBA" id="ARBA00023163"/>
    </source>
</evidence>